<dbReference type="CDD" id="cd00158">
    <property type="entry name" value="RHOD"/>
    <property type="match status" value="1"/>
</dbReference>
<dbReference type="OMA" id="WIIADGF"/>
<gene>
    <name evidence="1" type="ORF">HHK36_029836</name>
</gene>
<evidence type="ECO:0008006" key="3">
    <source>
        <dbReference type="Google" id="ProtNLM"/>
    </source>
</evidence>
<dbReference type="GO" id="GO:0071277">
    <property type="term" value="P:cellular response to calcium ion"/>
    <property type="evidence" value="ECO:0007669"/>
    <property type="project" value="InterPro"/>
</dbReference>
<dbReference type="PANTHER" id="PTHR34209:SF1">
    <property type="entry name" value="CALCIUM SENSING RECEPTOR, CHLOROPLASTIC"/>
    <property type="match status" value="1"/>
</dbReference>
<dbReference type="SUPFAM" id="SSF52821">
    <property type="entry name" value="Rhodanese/Cell cycle control phosphatase"/>
    <property type="match status" value="1"/>
</dbReference>
<dbReference type="Gene3D" id="3.40.250.10">
    <property type="entry name" value="Rhodanese-like domain"/>
    <property type="match status" value="1"/>
</dbReference>
<dbReference type="GO" id="GO:0009704">
    <property type="term" value="P:de-etiolation"/>
    <property type="evidence" value="ECO:0007669"/>
    <property type="project" value="InterPro"/>
</dbReference>
<evidence type="ECO:0000313" key="1">
    <source>
        <dbReference type="EMBL" id="KAF8378494.1"/>
    </source>
</evidence>
<protein>
    <recommendedName>
        <fullName evidence="3">Rhodanese domain-containing protein</fullName>
    </recommendedName>
</protein>
<dbReference type="InterPro" id="IPR036873">
    <property type="entry name" value="Rhodanese-like_dom_sf"/>
</dbReference>
<comment type="caution">
    <text evidence="1">The sequence shown here is derived from an EMBL/GenBank/DDBJ whole genome shotgun (WGS) entry which is preliminary data.</text>
</comment>
<dbReference type="AlphaFoldDB" id="A0A834YCE0"/>
<organism evidence="1 2">
    <name type="scientific">Tetracentron sinense</name>
    <name type="common">Spur-leaf</name>
    <dbReference type="NCBI Taxonomy" id="13715"/>
    <lineage>
        <taxon>Eukaryota</taxon>
        <taxon>Viridiplantae</taxon>
        <taxon>Streptophyta</taxon>
        <taxon>Embryophyta</taxon>
        <taxon>Tracheophyta</taxon>
        <taxon>Spermatophyta</taxon>
        <taxon>Magnoliopsida</taxon>
        <taxon>Trochodendrales</taxon>
        <taxon>Trochodendraceae</taxon>
        <taxon>Tetracentron</taxon>
    </lineage>
</organism>
<dbReference type="InterPro" id="IPR044690">
    <property type="entry name" value="CAS_plant"/>
</dbReference>
<dbReference type="Proteomes" id="UP000655225">
    <property type="component" value="Unassembled WGS sequence"/>
</dbReference>
<reference evidence="1 2" key="1">
    <citation type="submission" date="2020-04" db="EMBL/GenBank/DDBJ databases">
        <title>Plant Genome Project.</title>
        <authorList>
            <person name="Zhang R.-G."/>
        </authorList>
    </citation>
    <scope>NUCLEOTIDE SEQUENCE [LARGE SCALE GENOMIC DNA]</scope>
    <source>
        <strain evidence="1">YNK0</strain>
        <tissue evidence="1">Leaf</tissue>
    </source>
</reference>
<dbReference type="GO" id="GO:0090333">
    <property type="term" value="P:regulation of stomatal closure"/>
    <property type="evidence" value="ECO:0007669"/>
    <property type="project" value="InterPro"/>
</dbReference>
<proteinExistence type="predicted"/>
<name>A0A834YCE0_TETSI</name>
<keyword evidence="2" id="KW-1185">Reference proteome</keyword>
<dbReference type="OrthoDB" id="2015023at2759"/>
<accession>A0A834YCE0</accession>
<sequence length="356" mass="37824">MEVAFRAAATARPPPLSTLSCAPRASFLSKPTSRAHIRPTSLSLPTSTSISLLALFTAPQNSMAFNFPKEQIVSSLTEVENTINQVQEVGSGVLDFLQRVLQVVIGALKPTADLALPILQKAGDQALKIASPAISEASKKTQEALQSSGIDTEPVLSVAKTVADVAQQTTKVIEDAKPIASSTIETISSADPIVIAETAGALVLAYLFFPPIWSVISFSFRGYKGKLTPAQTLDLVSTQNHLLIDIRSEKDKNKAGIPLLPSSTKKRMISVPYCDKAKIVASALTSLGFKNCWVMADGFSGNKGWLQSPLGTDSYNVSSAEVLSPSQVIPSVVGRLGTTSSMTFQSNQKFLPKSSD</sequence>
<dbReference type="PANTHER" id="PTHR34209">
    <property type="entry name" value="RHODANESE/CELL CYCLE CONTROL PHOSPHATASE SUPERFAMILY PROTEIN"/>
    <property type="match status" value="1"/>
</dbReference>
<dbReference type="EMBL" id="JABCRI010000023">
    <property type="protein sequence ID" value="KAF8378494.1"/>
    <property type="molecule type" value="Genomic_DNA"/>
</dbReference>
<evidence type="ECO:0000313" key="2">
    <source>
        <dbReference type="Proteomes" id="UP000655225"/>
    </source>
</evidence>